<evidence type="ECO:0000256" key="3">
    <source>
        <dbReference type="ARBA" id="ARBA00023163"/>
    </source>
</evidence>
<dbReference type="InterPro" id="IPR018060">
    <property type="entry name" value="HTH_AraC"/>
</dbReference>
<dbReference type="InterPro" id="IPR052158">
    <property type="entry name" value="INH-QAR"/>
</dbReference>
<dbReference type="InterPro" id="IPR002818">
    <property type="entry name" value="DJ-1/PfpI"/>
</dbReference>
<dbReference type="CDD" id="cd03136">
    <property type="entry name" value="GATase1_AraC_ArgR_like"/>
    <property type="match status" value="1"/>
</dbReference>
<dbReference type="Proteomes" id="UP000244940">
    <property type="component" value="Unassembled WGS sequence"/>
</dbReference>
<dbReference type="InterPro" id="IPR029062">
    <property type="entry name" value="Class_I_gatase-like"/>
</dbReference>
<organism evidence="5 6">
    <name type="scientific">Pararhodobacter marinus</name>
    <dbReference type="NCBI Taxonomy" id="2184063"/>
    <lineage>
        <taxon>Bacteria</taxon>
        <taxon>Pseudomonadati</taxon>
        <taxon>Pseudomonadota</taxon>
        <taxon>Alphaproteobacteria</taxon>
        <taxon>Rhodobacterales</taxon>
        <taxon>Paracoccaceae</taxon>
        <taxon>Pararhodobacter</taxon>
    </lineage>
</organism>
<dbReference type="Gene3D" id="1.10.10.60">
    <property type="entry name" value="Homeodomain-like"/>
    <property type="match status" value="1"/>
</dbReference>
<dbReference type="SUPFAM" id="SSF52317">
    <property type="entry name" value="Class I glutamine amidotransferase-like"/>
    <property type="match status" value="1"/>
</dbReference>
<dbReference type="SMART" id="SM00342">
    <property type="entry name" value="HTH_ARAC"/>
    <property type="match status" value="1"/>
</dbReference>
<gene>
    <name evidence="5" type="ORF">C4N9_04030</name>
</gene>
<dbReference type="Pfam" id="PF01965">
    <property type="entry name" value="DJ-1_PfpI"/>
    <property type="match status" value="1"/>
</dbReference>
<accession>A0A2U2CGV4</accession>
<dbReference type="PANTHER" id="PTHR43130">
    <property type="entry name" value="ARAC-FAMILY TRANSCRIPTIONAL REGULATOR"/>
    <property type="match status" value="1"/>
</dbReference>
<evidence type="ECO:0000313" key="6">
    <source>
        <dbReference type="Proteomes" id="UP000244940"/>
    </source>
</evidence>
<dbReference type="OrthoDB" id="9793400at2"/>
<dbReference type="SUPFAM" id="SSF46689">
    <property type="entry name" value="Homeodomain-like"/>
    <property type="match status" value="2"/>
</dbReference>
<protein>
    <submittedName>
        <fullName evidence="5">GlxA family transcriptional regulator</fullName>
    </submittedName>
</protein>
<dbReference type="PANTHER" id="PTHR43130:SF3">
    <property type="entry name" value="HTH-TYPE TRANSCRIPTIONAL REGULATOR RV1931C"/>
    <property type="match status" value="1"/>
</dbReference>
<reference evidence="5 6" key="1">
    <citation type="submission" date="2018-05" db="EMBL/GenBank/DDBJ databases">
        <title>Pararhodobacter marina sp. nov., isolated from deep-sea water of the Indian Ocean.</title>
        <authorList>
            <person name="Lai Q.Sr."/>
            <person name="Liu X."/>
            <person name="Shao Z."/>
        </authorList>
    </citation>
    <scope>NUCLEOTIDE SEQUENCE [LARGE SCALE GENOMIC DNA]</scope>
    <source>
        <strain evidence="5 6">CIC4N-9</strain>
    </source>
</reference>
<comment type="caution">
    <text evidence="5">The sequence shown here is derived from an EMBL/GenBank/DDBJ whole genome shotgun (WGS) entry which is preliminary data.</text>
</comment>
<keyword evidence="6" id="KW-1185">Reference proteome</keyword>
<sequence length="327" mass="34717">MANSETIFAPSNATLEIAVLVLPRASILEVASVLDPIRSANRHLGREGFRWRVVSPDGGPVPLTCGIELPAKGGLAAAEGADVLIAVAGYGQSEGAPRSVIAGLRRMAGRFRAVGGVDAGPWVLARAGLLDGHRATVHWEDMEDFAAAFPAVDVVADRYVVSRNRFTAGGAVPAADLMLHLIGSRCGAGVAGQVADSFLYDARADGARPQRTGLVPGARDPRLSAALTLMSRHLEEPLSLERIAQDQGVGVRRLEQVFRDGLGQGPGAAYLELRLQGARRMMADTAHPVQEIALRFGFSDQSSFSRAFRRRFGHPPRAMRSARTGTG</sequence>
<keyword evidence="3" id="KW-0804">Transcription</keyword>
<dbReference type="GO" id="GO:0003700">
    <property type="term" value="F:DNA-binding transcription factor activity"/>
    <property type="evidence" value="ECO:0007669"/>
    <property type="project" value="InterPro"/>
</dbReference>
<evidence type="ECO:0000313" key="5">
    <source>
        <dbReference type="EMBL" id="PWE31123.1"/>
    </source>
</evidence>
<dbReference type="AlphaFoldDB" id="A0A2U2CGV4"/>
<evidence type="ECO:0000259" key="4">
    <source>
        <dbReference type="PROSITE" id="PS01124"/>
    </source>
</evidence>
<name>A0A2U2CGV4_9RHOB</name>
<dbReference type="InterPro" id="IPR018062">
    <property type="entry name" value="HTH_AraC-typ_CS"/>
</dbReference>
<evidence type="ECO:0000256" key="1">
    <source>
        <dbReference type="ARBA" id="ARBA00023015"/>
    </source>
</evidence>
<evidence type="ECO:0000256" key="2">
    <source>
        <dbReference type="ARBA" id="ARBA00023125"/>
    </source>
</evidence>
<dbReference type="InterPro" id="IPR020449">
    <property type="entry name" value="Tscrpt_reg_AraC-type_HTH"/>
</dbReference>
<dbReference type="Gene3D" id="3.40.50.880">
    <property type="match status" value="1"/>
</dbReference>
<dbReference type="PROSITE" id="PS00041">
    <property type="entry name" value="HTH_ARAC_FAMILY_1"/>
    <property type="match status" value="1"/>
</dbReference>
<dbReference type="Pfam" id="PF12833">
    <property type="entry name" value="HTH_18"/>
    <property type="match status" value="1"/>
</dbReference>
<proteinExistence type="predicted"/>
<dbReference type="PROSITE" id="PS01124">
    <property type="entry name" value="HTH_ARAC_FAMILY_2"/>
    <property type="match status" value="1"/>
</dbReference>
<keyword evidence="2" id="KW-0238">DNA-binding</keyword>
<keyword evidence="1" id="KW-0805">Transcription regulation</keyword>
<dbReference type="RefSeq" id="WP_109532199.1">
    <property type="nucleotide sequence ID" value="NZ_CAXQGC010000216.1"/>
</dbReference>
<dbReference type="InterPro" id="IPR009057">
    <property type="entry name" value="Homeodomain-like_sf"/>
</dbReference>
<dbReference type="PRINTS" id="PR00032">
    <property type="entry name" value="HTHARAC"/>
</dbReference>
<dbReference type="GeneID" id="94364049"/>
<dbReference type="EMBL" id="QEYD01000002">
    <property type="protein sequence ID" value="PWE31123.1"/>
    <property type="molecule type" value="Genomic_DNA"/>
</dbReference>
<feature type="domain" description="HTH araC/xylS-type" evidence="4">
    <location>
        <begin position="224"/>
        <end position="322"/>
    </location>
</feature>
<dbReference type="GO" id="GO:0043565">
    <property type="term" value="F:sequence-specific DNA binding"/>
    <property type="evidence" value="ECO:0007669"/>
    <property type="project" value="InterPro"/>
</dbReference>